<evidence type="ECO:0000313" key="2">
    <source>
        <dbReference type="EMBL" id="RUT79562.1"/>
    </source>
</evidence>
<protein>
    <recommendedName>
        <fullName evidence="4">Lipoprotein</fullName>
    </recommendedName>
</protein>
<name>A0A434AYB3_9BACT</name>
<sequence>MMKNSFLFFILLLLASCSTQRISTFSELSLFSTDELISQNENYEVKIQFIKTIYDNYEFKIGIKNKSNDSIFVESSMFTYDYFPNEKGIDQQSVCCINPIARIKQLNINKDSLVKEKNPYSLANKSTKEIIKEGLVSGTIAVVFGQDPEEYEEQREDSESEWEQKHQYNLNQINGELLYWNNKTLFSCNISPNSKFKDTVLFPISKEVKKIIIKIPIHKDVFKFQFIKLD</sequence>
<evidence type="ECO:0008006" key="4">
    <source>
        <dbReference type="Google" id="ProtNLM"/>
    </source>
</evidence>
<evidence type="ECO:0000256" key="1">
    <source>
        <dbReference type="SAM" id="SignalP"/>
    </source>
</evidence>
<dbReference type="AlphaFoldDB" id="A0A434AYB3"/>
<feature type="signal peptide" evidence="1">
    <location>
        <begin position="1"/>
        <end position="21"/>
    </location>
</feature>
<evidence type="ECO:0000313" key="3">
    <source>
        <dbReference type="Proteomes" id="UP000282985"/>
    </source>
</evidence>
<keyword evidence="1" id="KW-0732">Signal</keyword>
<dbReference type="Proteomes" id="UP000282985">
    <property type="component" value="Unassembled WGS sequence"/>
</dbReference>
<dbReference type="EMBL" id="RJJX01000002">
    <property type="protein sequence ID" value="RUT79562.1"/>
    <property type="molecule type" value="Genomic_DNA"/>
</dbReference>
<keyword evidence="3" id="KW-1185">Reference proteome</keyword>
<accession>A0A434AYB3</accession>
<gene>
    <name evidence="2" type="ORF">DLK05_02405</name>
</gene>
<feature type="chain" id="PRO_5019523986" description="Lipoprotein" evidence="1">
    <location>
        <begin position="22"/>
        <end position="230"/>
    </location>
</feature>
<comment type="caution">
    <text evidence="2">The sequence shown here is derived from an EMBL/GenBank/DDBJ whole genome shotgun (WGS) entry which is preliminary data.</text>
</comment>
<reference evidence="2 3" key="1">
    <citation type="submission" date="2018-11" db="EMBL/GenBank/DDBJ databases">
        <title>Parancylomarina longa gen. nov., sp. nov., isolated from sediments of southern Okinawa.</title>
        <authorList>
            <person name="Fu T."/>
        </authorList>
    </citation>
    <scope>NUCLEOTIDE SEQUENCE [LARGE SCALE GENOMIC DNA]</scope>
    <source>
        <strain evidence="2 3">T3-2 S1-C</strain>
    </source>
</reference>
<organism evidence="2 3">
    <name type="scientific">Ancylomarina longa</name>
    <dbReference type="NCBI Taxonomy" id="2487017"/>
    <lineage>
        <taxon>Bacteria</taxon>
        <taxon>Pseudomonadati</taxon>
        <taxon>Bacteroidota</taxon>
        <taxon>Bacteroidia</taxon>
        <taxon>Marinilabiliales</taxon>
        <taxon>Marinifilaceae</taxon>
        <taxon>Ancylomarina</taxon>
    </lineage>
</organism>
<proteinExistence type="predicted"/>
<dbReference type="PROSITE" id="PS51257">
    <property type="entry name" value="PROKAR_LIPOPROTEIN"/>
    <property type="match status" value="1"/>
</dbReference>